<evidence type="ECO:0000256" key="1">
    <source>
        <dbReference type="ARBA" id="ARBA00004871"/>
    </source>
</evidence>
<sequence>MKRYGLIGYPLSHSFSQKYFTEKFQREGIAGCVYDNFPLASIDEFAALIKQHADLHGLNVTIPYKEKVIPFLHAQSEVVKTIGACNCIRIENGELTGHNTDVVGFEESLRPLLQPHHKKALVLGTGGAAKAVHYVLNKLGIAFYEVSRTPGTARQLSYQQVDEAVIKEHEVIINTSPLGMYPNINECPPLPYQALTPKHYLFDLVYNPDKTLFLQKGEAQGAAIKNGHDMLIIQAEESWRIWNG</sequence>
<keyword evidence="2" id="KW-0560">Oxidoreductase</keyword>
<dbReference type="SUPFAM" id="SSF51735">
    <property type="entry name" value="NAD(P)-binding Rossmann-fold domains"/>
    <property type="match status" value="1"/>
</dbReference>
<keyword evidence="6" id="KW-1185">Reference proteome</keyword>
<keyword evidence="3" id="KW-0028">Amino-acid biosynthesis</keyword>
<dbReference type="PANTHER" id="PTHR21089:SF1">
    <property type="entry name" value="BIFUNCTIONAL 3-DEHYDROQUINATE DEHYDRATASE_SHIKIMATE DEHYDROGENASE, CHLOROPLASTIC"/>
    <property type="match status" value="1"/>
</dbReference>
<keyword evidence="3" id="KW-0057">Aromatic amino acid biosynthesis</keyword>
<dbReference type="InterPro" id="IPR022893">
    <property type="entry name" value="Shikimate_DH_fam"/>
</dbReference>
<protein>
    <submittedName>
        <fullName evidence="5">Shikimate dehydrogenase</fullName>
    </submittedName>
</protein>
<comment type="caution">
    <text evidence="5">The sequence shown here is derived from an EMBL/GenBank/DDBJ whole genome shotgun (WGS) entry which is preliminary data.</text>
</comment>
<evidence type="ECO:0000313" key="6">
    <source>
        <dbReference type="Proteomes" id="UP000677244"/>
    </source>
</evidence>
<evidence type="ECO:0000256" key="3">
    <source>
        <dbReference type="ARBA" id="ARBA00023141"/>
    </source>
</evidence>
<reference evidence="5 6" key="1">
    <citation type="submission" date="2021-03" db="EMBL/GenBank/DDBJ databases">
        <title>Assistant Professor.</title>
        <authorList>
            <person name="Huq M.A."/>
        </authorList>
    </citation>
    <scope>NUCLEOTIDE SEQUENCE [LARGE SCALE GENOMIC DNA]</scope>
    <source>
        <strain evidence="5 6">MAH-29</strain>
    </source>
</reference>
<dbReference type="InterPro" id="IPR046346">
    <property type="entry name" value="Aminoacid_DH-like_N_sf"/>
</dbReference>
<evidence type="ECO:0000256" key="2">
    <source>
        <dbReference type="ARBA" id="ARBA00023002"/>
    </source>
</evidence>
<dbReference type="Gene3D" id="3.40.50.10860">
    <property type="entry name" value="Leucine Dehydrogenase, chain A, domain 1"/>
    <property type="match status" value="1"/>
</dbReference>
<evidence type="ECO:0000313" key="5">
    <source>
        <dbReference type="EMBL" id="MBO9201355.1"/>
    </source>
</evidence>
<organism evidence="5 6">
    <name type="scientific">Niastella soli</name>
    <dbReference type="NCBI Taxonomy" id="2821487"/>
    <lineage>
        <taxon>Bacteria</taxon>
        <taxon>Pseudomonadati</taxon>
        <taxon>Bacteroidota</taxon>
        <taxon>Chitinophagia</taxon>
        <taxon>Chitinophagales</taxon>
        <taxon>Chitinophagaceae</taxon>
        <taxon>Niastella</taxon>
    </lineage>
</organism>
<dbReference type="CDD" id="cd01065">
    <property type="entry name" value="NAD_bind_Shikimate_DH"/>
    <property type="match status" value="1"/>
</dbReference>
<accession>A0ABS3YVB4</accession>
<gene>
    <name evidence="5" type="ORF">J7I42_13830</name>
</gene>
<proteinExistence type="predicted"/>
<dbReference type="InterPro" id="IPR036291">
    <property type="entry name" value="NAD(P)-bd_dom_sf"/>
</dbReference>
<evidence type="ECO:0000259" key="4">
    <source>
        <dbReference type="Pfam" id="PF08501"/>
    </source>
</evidence>
<dbReference type="EMBL" id="JAGHKO010000002">
    <property type="protein sequence ID" value="MBO9201355.1"/>
    <property type="molecule type" value="Genomic_DNA"/>
</dbReference>
<dbReference type="RefSeq" id="WP_209139404.1">
    <property type="nucleotide sequence ID" value="NZ_JAGHKO010000002.1"/>
</dbReference>
<feature type="domain" description="Shikimate dehydrogenase substrate binding N-terminal" evidence="4">
    <location>
        <begin position="6"/>
        <end position="88"/>
    </location>
</feature>
<comment type="pathway">
    <text evidence="1">Metabolic intermediate biosynthesis; chorismate biosynthesis; chorismate from D-erythrose 4-phosphate and phosphoenolpyruvate: step 4/7.</text>
</comment>
<dbReference type="Proteomes" id="UP000677244">
    <property type="component" value="Unassembled WGS sequence"/>
</dbReference>
<dbReference type="PANTHER" id="PTHR21089">
    <property type="entry name" value="SHIKIMATE DEHYDROGENASE"/>
    <property type="match status" value="1"/>
</dbReference>
<dbReference type="SUPFAM" id="SSF53223">
    <property type="entry name" value="Aminoacid dehydrogenase-like, N-terminal domain"/>
    <property type="match status" value="1"/>
</dbReference>
<dbReference type="InterPro" id="IPR013708">
    <property type="entry name" value="Shikimate_DH-bd_N"/>
</dbReference>
<dbReference type="Gene3D" id="3.40.50.720">
    <property type="entry name" value="NAD(P)-binding Rossmann-like Domain"/>
    <property type="match status" value="1"/>
</dbReference>
<name>A0ABS3YVB4_9BACT</name>
<dbReference type="Pfam" id="PF08501">
    <property type="entry name" value="Shikimate_dh_N"/>
    <property type="match status" value="1"/>
</dbReference>